<reference evidence="3" key="1">
    <citation type="journal article" date="2020" name="Nature">
        <title>Giant virus diversity and host interactions through global metagenomics.</title>
        <authorList>
            <person name="Schulz F."/>
            <person name="Roux S."/>
            <person name="Paez-Espino D."/>
            <person name="Jungbluth S."/>
            <person name="Walsh D.A."/>
            <person name="Denef V.J."/>
            <person name="McMahon K.D."/>
            <person name="Konstantinidis K.T."/>
            <person name="Eloe-Fadrosh E.A."/>
            <person name="Kyrpides N.C."/>
            <person name="Woyke T."/>
        </authorList>
    </citation>
    <scope>NUCLEOTIDE SEQUENCE</scope>
    <source>
        <strain evidence="3">GVMAG-M-3300023184-13</strain>
    </source>
</reference>
<feature type="region of interest" description="Disordered" evidence="1">
    <location>
        <begin position="1"/>
        <end position="31"/>
    </location>
</feature>
<evidence type="ECO:0000256" key="1">
    <source>
        <dbReference type="SAM" id="MobiDB-lite"/>
    </source>
</evidence>
<evidence type="ECO:0000256" key="2">
    <source>
        <dbReference type="SAM" id="Phobius"/>
    </source>
</evidence>
<dbReference type="AlphaFoldDB" id="A0A6C0HNT7"/>
<evidence type="ECO:0008006" key="4">
    <source>
        <dbReference type="Google" id="ProtNLM"/>
    </source>
</evidence>
<sequence length="154" mass="16475">MNNKSRNNSLKLNASSTSSASSASSSSNTSKSSNIAISASTVVQKYASSTVIYIIGFLVICLAIIYLYNFYKSFKLASASTNPNTFPDCPDYWDSIGNGVCRNVNFLGSCAETPGSNTVDFSGNLFTNVNTGNYAKCKWSQACNTSWSGVDRVC</sequence>
<protein>
    <recommendedName>
        <fullName evidence="4">CPW-WPC domain-containing protein</fullName>
    </recommendedName>
</protein>
<keyword evidence="2" id="KW-0812">Transmembrane</keyword>
<feature type="transmembrane region" description="Helical" evidence="2">
    <location>
        <begin position="51"/>
        <end position="71"/>
    </location>
</feature>
<organism evidence="3">
    <name type="scientific">viral metagenome</name>
    <dbReference type="NCBI Taxonomy" id="1070528"/>
    <lineage>
        <taxon>unclassified sequences</taxon>
        <taxon>metagenomes</taxon>
        <taxon>organismal metagenomes</taxon>
    </lineage>
</organism>
<accession>A0A6C0HNT7</accession>
<proteinExistence type="predicted"/>
<evidence type="ECO:0000313" key="3">
    <source>
        <dbReference type="EMBL" id="QHT81613.1"/>
    </source>
</evidence>
<keyword evidence="2" id="KW-0472">Membrane</keyword>
<keyword evidence="2" id="KW-1133">Transmembrane helix</keyword>
<name>A0A6C0HNT7_9ZZZZ</name>
<dbReference type="EMBL" id="MN739986">
    <property type="protein sequence ID" value="QHT81613.1"/>
    <property type="molecule type" value="Genomic_DNA"/>
</dbReference>